<reference evidence="1" key="1">
    <citation type="submission" date="2024-06" db="EMBL/GenBank/DDBJ databases">
        <authorList>
            <person name="Atkinson C."/>
            <person name="McLean J."/>
            <person name="Gallagher L."/>
            <person name="Bor B."/>
            <person name="Mougous J."/>
        </authorList>
    </citation>
    <scope>NUCLEOTIDE SEQUENCE</scope>
    <source>
        <strain evidence="1">TM7-074</strain>
    </source>
</reference>
<proteinExistence type="predicted"/>
<sequence>MSEVPEHSYYDSESSESEKDSVCEIFDTVINFLECIYEDVPEDSSMFKNLVEKYKPVIDMLKQAMDVYSQSPEDLEIRYDFYEVSSQLKEEFNKEYKTSLDAFISSLDKIFPAKIAEVNVPKYCNLEGCKIPTVKKFQRNNNLNPDVADSEYIQLALETKEAVIDDIHKEDDTSSFIEFEVSQPEYDPVRKNTDRLVKLLADFSGIKYDEFNAMFESNIDVRMEHVKGFFNYERDLKWAKVILDCANEMKCLDEGLLAREYAEIVFKENCPNAQTLAKSVVEEKMKSILEGELKALSEKFRTYEAAGEIASRSLKIVAKRKRSNKPKLTIEESNSQFVEIGLKTGDTVTLDGETFPWLEGSSIVDVLHVEQGSNGTAVAVIDARTEEAKKVEHKMTGYENAEKKQRILPIIKDKLIMAAKCVATSEDKSVGLSVGLNNRLKELYPFIIYAWKDQTPNAKRVYMSKVSVGDMSDESETKKSLQEAGVTEVVLFLGACDKQNQESLVALFIDGGSRDAVKYGAGA</sequence>
<dbReference type="EMBL" id="CP158487">
    <property type="protein sequence ID" value="XDN89519.1"/>
    <property type="molecule type" value="Genomic_DNA"/>
</dbReference>
<dbReference type="RefSeq" id="WP_369000061.1">
    <property type="nucleotide sequence ID" value="NZ_CP158487.1"/>
</dbReference>
<protein>
    <submittedName>
        <fullName evidence="1">Uncharacterized protein</fullName>
    </submittedName>
</protein>
<evidence type="ECO:0000313" key="1">
    <source>
        <dbReference type="EMBL" id="XDN89519.1"/>
    </source>
</evidence>
<accession>A0AB39J6P9</accession>
<organism evidence="1">
    <name type="scientific">Candidatus Nanosynbacter sp. TM7-074</name>
    <dbReference type="NCBI Taxonomy" id="3158573"/>
    <lineage>
        <taxon>Bacteria</taxon>
        <taxon>Candidatus Saccharimonadota</taxon>
        <taxon>Candidatus Saccharimonadia</taxon>
        <taxon>Candidatus Nanosynbacterales</taxon>
        <taxon>Candidatus Nanosynbacteraceae</taxon>
        <taxon>Candidatus Nanosynbacter</taxon>
    </lineage>
</organism>
<name>A0AB39J6P9_9BACT</name>
<gene>
    <name evidence="1" type="ORF">TM074_02310</name>
</gene>
<dbReference type="AlphaFoldDB" id="A0AB39J6P9"/>